<organism evidence="2 3">
    <name type="scientific">Centaurea solstitialis</name>
    <name type="common">yellow star-thistle</name>
    <dbReference type="NCBI Taxonomy" id="347529"/>
    <lineage>
        <taxon>Eukaryota</taxon>
        <taxon>Viridiplantae</taxon>
        <taxon>Streptophyta</taxon>
        <taxon>Embryophyta</taxon>
        <taxon>Tracheophyta</taxon>
        <taxon>Spermatophyta</taxon>
        <taxon>Magnoliopsida</taxon>
        <taxon>eudicotyledons</taxon>
        <taxon>Gunneridae</taxon>
        <taxon>Pentapetalae</taxon>
        <taxon>asterids</taxon>
        <taxon>campanulids</taxon>
        <taxon>Asterales</taxon>
        <taxon>Asteraceae</taxon>
        <taxon>Carduoideae</taxon>
        <taxon>Cardueae</taxon>
        <taxon>Centaureinae</taxon>
        <taxon>Centaurea</taxon>
    </lineage>
</organism>
<evidence type="ECO:0000313" key="3">
    <source>
        <dbReference type="Proteomes" id="UP001172457"/>
    </source>
</evidence>
<comment type="caution">
    <text evidence="2">The sequence shown here is derived from an EMBL/GenBank/DDBJ whole genome shotgun (WGS) entry which is preliminary data.</text>
</comment>
<name>A0AA38W8H8_9ASTR</name>
<evidence type="ECO:0000313" key="2">
    <source>
        <dbReference type="EMBL" id="KAJ9541159.1"/>
    </source>
</evidence>
<reference evidence="2" key="1">
    <citation type="submission" date="2023-03" db="EMBL/GenBank/DDBJ databases">
        <title>Chromosome-scale reference genome and RAD-based genetic map of yellow starthistle (Centaurea solstitialis) reveal putative structural variation and QTLs associated with invader traits.</title>
        <authorList>
            <person name="Reatini B."/>
            <person name="Cang F.A."/>
            <person name="Jiang Q."/>
            <person name="Mckibben M.T.W."/>
            <person name="Barker M.S."/>
            <person name="Rieseberg L.H."/>
            <person name="Dlugosch K.M."/>
        </authorList>
    </citation>
    <scope>NUCLEOTIDE SEQUENCE</scope>
    <source>
        <strain evidence="2">CAN-66</strain>
        <tissue evidence="2">Leaf</tissue>
    </source>
</reference>
<dbReference type="AlphaFoldDB" id="A0AA38W8H8"/>
<proteinExistence type="predicted"/>
<protein>
    <recommendedName>
        <fullName evidence="1">Reverse transcriptase domain-containing protein</fullName>
    </recommendedName>
</protein>
<sequence>MRKRKIQLQLCGRTQLRSQNFTRLSTDEAKALERPFDEGEIWAAIKDCGSNKSSGSDGFTFSFLKKFWDTIKEDLIKALSWFWEKEEIGLGCNSAFLTLIPKMDTSLHLGDFWPISLIGVYYKILAKLLAERIKGVMAKLINPSQSVFLKGRFILDGVLIANEVVDYVRKKKKSSLIFKVDFEKAYDSVEWLVSILDGLGASKWVANKGIPYEKRFKTRGSLSPVLIPHRSGKLTHLSEKYEGEGLIQRNQGVPEEVVISWATSTGCGFEKLPFVYLGLPVGASMKRLDHWKPAVGKIKKRIDSWKARFVSFGGRLTLVKSVLGSLPLYYFSLFRALSGVLKECESARCTTWSTIIHTGKIMDSKGTSFSKAFEKKVGNEKETLLWKDRWLGTEALQEAFPRLFRLEDEKTKIADRGEWVNGEWEWNWLDRIPCRFILDKRGIDLNSLLCPRCDEVVETVDHALVTCPEVKKFWCLVSKWWNKDLEGANSVQDVLQADNTNSMIEGRDKVWAAVKMVCDVLHLESPELLSILKLFF</sequence>
<dbReference type="InterPro" id="IPR000477">
    <property type="entry name" value="RT_dom"/>
</dbReference>
<feature type="domain" description="Reverse transcriptase" evidence="1">
    <location>
        <begin position="100"/>
        <end position="191"/>
    </location>
</feature>
<gene>
    <name evidence="2" type="ORF">OSB04_027665</name>
</gene>
<dbReference type="PANTHER" id="PTHR33116:SF79">
    <property type="entry name" value="REVERSE TRANSCRIPTASE DOMAIN, ZINC FINGER, CCHC-TYPE-RELATED"/>
    <property type="match status" value="1"/>
</dbReference>
<dbReference type="Proteomes" id="UP001172457">
    <property type="component" value="Chromosome 7"/>
</dbReference>
<dbReference type="EMBL" id="JARYMX010000007">
    <property type="protein sequence ID" value="KAJ9541159.1"/>
    <property type="molecule type" value="Genomic_DNA"/>
</dbReference>
<dbReference type="Pfam" id="PF00078">
    <property type="entry name" value="RVT_1"/>
    <property type="match status" value="1"/>
</dbReference>
<accession>A0AA38W8H8</accession>
<evidence type="ECO:0000259" key="1">
    <source>
        <dbReference type="Pfam" id="PF00078"/>
    </source>
</evidence>
<keyword evidence="3" id="KW-1185">Reference proteome</keyword>
<dbReference type="PANTHER" id="PTHR33116">
    <property type="entry name" value="REVERSE TRANSCRIPTASE ZINC-BINDING DOMAIN-CONTAINING PROTEIN-RELATED-RELATED"/>
    <property type="match status" value="1"/>
</dbReference>